<proteinExistence type="predicted"/>
<evidence type="ECO:0000313" key="3">
    <source>
        <dbReference type="RefSeq" id="XP_072618630.1"/>
    </source>
</evidence>
<dbReference type="GeneID" id="112930261"/>
<reference evidence="3" key="1">
    <citation type="submission" date="2025-08" db="UniProtKB">
        <authorList>
            <consortium name="RefSeq"/>
        </authorList>
    </citation>
    <scope>IDENTIFICATION</scope>
    <source>
        <tissue evidence="3">Cell line</tissue>
    </source>
</reference>
<feature type="compositionally biased region" description="Low complexity" evidence="1">
    <location>
        <begin position="30"/>
        <end position="42"/>
    </location>
</feature>
<gene>
    <name evidence="3" type="primary">TEX22</name>
</gene>
<evidence type="ECO:0000313" key="2">
    <source>
        <dbReference type="Proteomes" id="UP001652641"/>
    </source>
</evidence>
<organism evidence="2 3">
    <name type="scientific">Vulpes vulpes</name>
    <name type="common">Red fox</name>
    <dbReference type="NCBI Taxonomy" id="9627"/>
    <lineage>
        <taxon>Eukaryota</taxon>
        <taxon>Metazoa</taxon>
        <taxon>Chordata</taxon>
        <taxon>Craniata</taxon>
        <taxon>Vertebrata</taxon>
        <taxon>Euteleostomi</taxon>
        <taxon>Mammalia</taxon>
        <taxon>Eutheria</taxon>
        <taxon>Laurasiatheria</taxon>
        <taxon>Carnivora</taxon>
        <taxon>Caniformia</taxon>
        <taxon>Canidae</taxon>
        <taxon>Vulpes</taxon>
    </lineage>
</organism>
<evidence type="ECO:0000256" key="1">
    <source>
        <dbReference type="SAM" id="MobiDB-lite"/>
    </source>
</evidence>
<dbReference type="RefSeq" id="XP_072618630.1">
    <property type="nucleotide sequence ID" value="XM_072762529.1"/>
</dbReference>
<sequence length="149" mass="16863">MGGREPWPDAPPGEEPAPRREPGQRRRRSPAGSRARSAGRRPQTQDWVCEPPESKRPTRHWSLSIEERRQLAMQGGWEEPGTAGTPTHRRDIRQLVARLVSEDVDRDVLLPHPLRSSEAALAFHAFLARSAPFWQRVTWAAQVSRSPPS</sequence>
<name>A0ABM5AV29_VULVU</name>
<dbReference type="Proteomes" id="UP001652641">
    <property type="component" value="Chromosome 6"/>
</dbReference>
<protein>
    <submittedName>
        <fullName evidence="3">Testis-expressed protein 22</fullName>
    </submittedName>
</protein>
<accession>A0ABM5AV29</accession>
<feature type="region of interest" description="Disordered" evidence="1">
    <location>
        <begin position="1"/>
        <end position="64"/>
    </location>
</feature>
<keyword evidence="2" id="KW-1185">Reference proteome</keyword>